<proteinExistence type="predicted"/>
<dbReference type="KEGG" id="gba:J421_4812"/>
<feature type="transmembrane region" description="Helical" evidence="1">
    <location>
        <begin position="41"/>
        <end position="62"/>
    </location>
</feature>
<keyword evidence="1" id="KW-0812">Transmembrane</keyword>
<dbReference type="HOGENOM" id="CLU_2219334_0_0_0"/>
<accession>W0RPD0</accession>
<geneLocation type="plasmid" evidence="2 3">
    <name>1</name>
</geneLocation>
<protein>
    <submittedName>
        <fullName evidence="2">Uncharacterized protein</fullName>
    </submittedName>
</protein>
<evidence type="ECO:0000256" key="1">
    <source>
        <dbReference type="SAM" id="Phobius"/>
    </source>
</evidence>
<keyword evidence="3" id="KW-1185">Reference proteome</keyword>
<keyword evidence="2" id="KW-0614">Plasmid</keyword>
<dbReference type="RefSeq" id="WP_025413691.1">
    <property type="nucleotide sequence ID" value="NZ_CP007129.1"/>
</dbReference>
<name>W0RPD0_9BACT</name>
<dbReference type="EMBL" id="CP007129">
    <property type="protein sequence ID" value="AHG92347.1"/>
    <property type="molecule type" value="Genomic_DNA"/>
</dbReference>
<evidence type="ECO:0000313" key="3">
    <source>
        <dbReference type="Proteomes" id="UP000019151"/>
    </source>
</evidence>
<keyword evidence="1" id="KW-1133">Transmembrane helix</keyword>
<dbReference type="InParanoid" id="W0RPD0"/>
<dbReference type="AlphaFoldDB" id="W0RPD0"/>
<keyword evidence="1" id="KW-0472">Membrane</keyword>
<evidence type="ECO:0000313" key="2">
    <source>
        <dbReference type="EMBL" id="AHG92347.1"/>
    </source>
</evidence>
<feature type="transmembrane region" description="Helical" evidence="1">
    <location>
        <begin position="83"/>
        <end position="105"/>
    </location>
</feature>
<organism evidence="2 3">
    <name type="scientific">Gemmatirosa kalamazoonensis</name>
    <dbReference type="NCBI Taxonomy" id="861299"/>
    <lineage>
        <taxon>Bacteria</taxon>
        <taxon>Pseudomonadati</taxon>
        <taxon>Gemmatimonadota</taxon>
        <taxon>Gemmatimonadia</taxon>
        <taxon>Gemmatimonadales</taxon>
        <taxon>Gemmatimonadaceae</taxon>
        <taxon>Gemmatirosa</taxon>
    </lineage>
</organism>
<gene>
    <name evidence="2" type="ORF">J421_4812</name>
</gene>
<reference evidence="2 3" key="1">
    <citation type="journal article" date="2014" name="Genome Announc.">
        <title>Genome Sequence and Methylome of Soil Bacterium Gemmatirosa kalamazoonensis KBS708T, a Member of the Rarely Cultivated Gemmatimonadetes Phylum.</title>
        <authorList>
            <person name="Debruyn J.M."/>
            <person name="Radosevich M."/>
            <person name="Wommack K.E."/>
            <person name="Polson S.W."/>
            <person name="Hauser L.J."/>
            <person name="Fawaz M.N."/>
            <person name="Korlach J."/>
            <person name="Tsai Y.C."/>
        </authorList>
    </citation>
    <scope>NUCLEOTIDE SEQUENCE [LARGE SCALE GENOMIC DNA]</scope>
    <source>
        <strain evidence="2 3">KBS708</strain>
        <plasmid evidence="3">Plasmid 1</plasmid>
    </source>
</reference>
<sequence length="106" mass="10691">MSRPTTPLPLIFATRGLVVWALARAAAGLTLVLAGAPPREAFVLAPSAALLMVGVAAALGHVDVARRGERALLGNFGVSRMRLTAWVALPALAGEIALGALAGTLG</sequence>
<dbReference type="Proteomes" id="UP000019151">
    <property type="component" value="Plasmid 1"/>
</dbReference>